<feature type="domain" description="Insertion element IS402-like" evidence="1">
    <location>
        <begin position="16"/>
        <end position="103"/>
    </location>
</feature>
<dbReference type="Proteomes" id="UP000295096">
    <property type="component" value="Unassembled WGS sequence"/>
</dbReference>
<evidence type="ECO:0000313" key="2">
    <source>
        <dbReference type="EMBL" id="TDH51032.1"/>
    </source>
</evidence>
<dbReference type="InterPro" id="IPR025161">
    <property type="entry name" value="IS402-like_dom"/>
</dbReference>
<organism evidence="2 3">
    <name type="scientific">Dankookia rubra</name>
    <dbReference type="NCBI Taxonomy" id="1442381"/>
    <lineage>
        <taxon>Bacteria</taxon>
        <taxon>Pseudomonadati</taxon>
        <taxon>Pseudomonadota</taxon>
        <taxon>Alphaproteobacteria</taxon>
        <taxon>Acetobacterales</taxon>
        <taxon>Roseomonadaceae</taxon>
        <taxon>Dankookia</taxon>
    </lineage>
</organism>
<dbReference type="EMBL" id="SMSJ01000329">
    <property type="protein sequence ID" value="TDH51032.1"/>
    <property type="molecule type" value="Genomic_DNA"/>
</dbReference>
<evidence type="ECO:0000259" key="1">
    <source>
        <dbReference type="Pfam" id="PF13340"/>
    </source>
</evidence>
<dbReference type="Pfam" id="PF13340">
    <property type="entry name" value="DUF4096"/>
    <property type="match status" value="1"/>
</dbReference>
<name>A0A4R5PVX1_9PROT</name>
<evidence type="ECO:0000313" key="3">
    <source>
        <dbReference type="Proteomes" id="UP000295096"/>
    </source>
</evidence>
<dbReference type="RefSeq" id="WP_133293432.1">
    <property type="nucleotide sequence ID" value="NZ_SMSJ01000329.1"/>
</dbReference>
<protein>
    <submittedName>
        <fullName evidence="2">Transposase</fullName>
    </submittedName>
</protein>
<dbReference type="OrthoDB" id="7263379at2"/>
<keyword evidence="3" id="KW-1185">Reference proteome</keyword>
<gene>
    <name evidence="2" type="ORF">E2C06_36860</name>
</gene>
<proteinExistence type="predicted"/>
<dbReference type="AlphaFoldDB" id="A0A4R5PVX1"/>
<feature type="non-terminal residue" evidence="2">
    <location>
        <position position="1"/>
    </location>
</feature>
<sequence>FRPTFGLLAPQPWAPLADAEWAALRPFLAEHGCGVSDHPRAGRPMLDARARLDAIFRAVTLKRPRPQGGGRAAWNQLPPGFGKADTVSRTYRRWCAADLWMRLLQAVGAEDCPAVLARLAHRICCAFRRGIRLMGLRAIVLARRLRLYSALPAPSFWLPDPDLSEIYMPVILRLLRHARDHWGRRLGAANLRLIASMHRAMGGRARIAGWMEPP</sequence>
<accession>A0A4R5PVX1</accession>
<reference evidence="2 3" key="1">
    <citation type="journal article" date="2016" name="J. Microbiol.">
        <title>Dankookia rubra gen. nov., sp. nov., an alphaproteobacterium isolated from sediment of a shallow stream.</title>
        <authorList>
            <person name="Kim W.H."/>
            <person name="Kim D.H."/>
            <person name="Kang K."/>
            <person name="Ahn T.Y."/>
        </authorList>
    </citation>
    <scope>NUCLEOTIDE SEQUENCE [LARGE SCALE GENOMIC DNA]</scope>
    <source>
        <strain evidence="2 3">JCM30602</strain>
    </source>
</reference>
<comment type="caution">
    <text evidence="2">The sequence shown here is derived from an EMBL/GenBank/DDBJ whole genome shotgun (WGS) entry which is preliminary data.</text>
</comment>